<gene>
    <name evidence="1" type="ORF">NUW58_g6595</name>
</gene>
<dbReference type="EMBL" id="JAPDGR010001523">
    <property type="protein sequence ID" value="KAJ2981798.1"/>
    <property type="molecule type" value="Genomic_DNA"/>
</dbReference>
<sequence length="578" mass="63501">MSKHILDDADVEAALPRKKSKKERKEKKEKKEKPILSEDTDAVATVDEGDIKVKKSKKEKREKKEKIKKSSEDEEVDGESTEPIEEKKSKKEKKIKKDKKKRQEQDQRADTGTNGVANGESATSDGTNGAATSTSASDSQIATFLSTHQITVVDPLSDKPLQPIMQFSQLPPSPLTAKNPFAAFKAPTPIQAVSWPFGLSGRDIVGVAETGSGKTIAFGLPLINAVLGMPKINNGGRIRAVVVSPTRELAMQTNDELSKLAGHVGLKTVCVYGGASKDDQRHLLRKADVIVATPGRLKDFLEEGAIKLDNAKFVVLDEADRMLDKGFEEDIKRIIGCTPDKKERQTLMFTATWPQSVQALALSFMVSPVRIQIGGNESGDLQANTRIEQQVEVVDQRAKEGRLLQLLKAHPKNERVLVFCLYKKEATRVENFLQQRGVKVVGIHGDLKQEQRTRSLEAFKSGQTPVLVATDVAARGLDIPEVKLVINVTFPLTIEDYVHRIGRTGRAGKTGQAITLFTEHDKAHSGELVNILKAAGQPVPNELLKFGTTVKKKAHSTYGAFFKDVDMSQKGTKITFDD</sequence>
<comment type="caution">
    <text evidence="1">The sequence shown here is derived from an EMBL/GenBank/DDBJ whole genome shotgun (WGS) entry which is preliminary data.</text>
</comment>
<dbReference type="Proteomes" id="UP001143856">
    <property type="component" value="Unassembled WGS sequence"/>
</dbReference>
<evidence type="ECO:0000313" key="2">
    <source>
        <dbReference type="Proteomes" id="UP001143856"/>
    </source>
</evidence>
<name>A0ACC1NTY7_9PEZI</name>
<reference evidence="1" key="1">
    <citation type="submission" date="2022-10" db="EMBL/GenBank/DDBJ databases">
        <title>Genome Sequence of Xylaria curta.</title>
        <authorList>
            <person name="Buettner E."/>
        </authorList>
    </citation>
    <scope>NUCLEOTIDE SEQUENCE</scope>
    <source>
        <strain evidence="1">Babe10</strain>
    </source>
</reference>
<evidence type="ECO:0000313" key="1">
    <source>
        <dbReference type="EMBL" id="KAJ2981798.1"/>
    </source>
</evidence>
<protein>
    <submittedName>
        <fullName evidence="1">Uncharacterized protein</fullName>
    </submittedName>
</protein>
<organism evidence="1 2">
    <name type="scientific">Xylaria curta</name>
    <dbReference type="NCBI Taxonomy" id="42375"/>
    <lineage>
        <taxon>Eukaryota</taxon>
        <taxon>Fungi</taxon>
        <taxon>Dikarya</taxon>
        <taxon>Ascomycota</taxon>
        <taxon>Pezizomycotina</taxon>
        <taxon>Sordariomycetes</taxon>
        <taxon>Xylariomycetidae</taxon>
        <taxon>Xylariales</taxon>
        <taxon>Xylariaceae</taxon>
        <taxon>Xylaria</taxon>
    </lineage>
</organism>
<proteinExistence type="predicted"/>
<keyword evidence="2" id="KW-1185">Reference proteome</keyword>
<accession>A0ACC1NTY7</accession>